<gene>
    <name evidence="1" type="ORF">C8J55DRAFT_488180</name>
</gene>
<proteinExistence type="predicted"/>
<evidence type="ECO:0000313" key="1">
    <source>
        <dbReference type="EMBL" id="KAJ4484243.1"/>
    </source>
</evidence>
<evidence type="ECO:0008006" key="3">
    <source>
        <dbReference type="Google" id="ProtNLM"/>
    </source>
</evidence>
<evidence type="ECO:0000313" key="2">
    <source>
        <dbReference type="Proteomes" id="UP001150238"/>
    </source>
</evidence>
<reference evidence="1" key="2">
    <citation type="journal article" date="2023" name="Proc. Natl. Acad. Sci. U.S.A.">
        <title>A global phylogenomic analysis of the shiitake genus Lentinula.</title>
        <authorList>
            <person name="Sierra-Patev S."/>
            <person name="Min B."/>
            <person name="Naranjo-Ortiz M."/>
            <person name="Looney B."/>
            <person name="Konkel Z."/>
            <person name="Slot J.C."/>
            <person name="Sakamoto Y."/>
            <person name="Steenwyk J.L."/>
            <person name="Rokas A."/>
            <person name="Carro J."/>
            <person name="Camarero S."/>
            <person name="Ferreira P."/>
            <person name="Molpeceres G."/>
            <person name="Ruiz-Duenas F.J."/>
            <person name="Serrano A."/>
            <person name="Henrissat B."/>
            <person name="Drula E."/>
            <person name="Hughes K.W."/>
            <person name="Mata J.L."/>
            <person name="Ishikawa N.K."/>
            <person name="Vargas-Isla R."/>
            <person name="Ushijima S."/>
            <person name="Smith C.A."/>
            <person name="Donoghue J."/>
            <person name="Ahrendt S."/>
            <person name="Andreopoulos W."/>
            <person name="He G."/>
            <person name="LaButti K."/>
            <person name="Lipzen A."/>
            <person name="Ng V."/>
            <person name="Riley R."/>
            <person name="Sandor L."/>
            <person name="Barry K."/>
            <person name="Martinez A.T."/>
            <person name="Xiao Y."/>
            <person name="Gibbons J.G."/>
            <person name="Terashima K."/>
            <person name="Grigoriev I.V."/>
            <person name="Hibbett D."/>
        </authorList>
    </citation>
    <scope>NUCLEOTIDE SEQUENCE</scope>
    <source>
        <strain evidence="1">Sp2 HRB7682 ss15</strain>
    </source>
</reference>
<sequence>MKLQTVLEQLFAASIQPQADLNTTMDSSQNYQVTTRKASSRQCQAEIGKELNCLSRTGLVFGLPFPNNEEQCEVYPLNQIVPTIKRPTFHTASIIIYMATPAQGCLDLPHDIKEAIIQLLKDEDSYDILQYMLVCKDFNHLFSPYLGRIVCLKSSQQIHQYFNAVTRNPRLRSLVVSFSIDTRPQIQDQDTCQRLISQTTAKRIELAFDPWLYLLRGFHSNPPTCVVEFHGRAEYLCSAFYDYFDEDYKHSPPQNSFLPSVRKLHLTFNLSYGYDNLDLNLRCARSLNHVSHLWLTFSGKLPGGSNDSVDEWLFEAFINSELIDEGYLQSLLVLIVDIDDPVSLSTVDMDAVVKAARFPVIYLHRHQEGNKYAFGKDGSGFSAEEIWGESRAKAYGKSLG</sequence>
<accession>A0A9W9DSK5</accession>
<dbReference type="EMBL" id="JANVFS010000012">
    <property type="protein sequence ID" value="KAJ4484243.1"/>
    <property type="molecule type" value="Genomic_DNA"/>
</dbReference>
<dbReference type="SUPFAM" id="SSF81383">
    <property type="entry name" value="F-box domain"/>
    <property type="match status" value="1"/>
</dbReference>
<dbReference type="InterPro" id="IPR036047">
    <property type="entry name" value="F-box-like_dom_sf"/>
</dbReference>
<name>A0A9W9DSK5_9AGAR</name>
<protein>
    <recommendedName>
        <fullName evidence="3">F-box domain-containing protein</fullName>
    </recommendedName>
</protein>
<comment type="caution">
    <text evidence="1">The sequence shown here is derived from an EMBL/GenBank/DDBJ whole genome shotgun (WGS) entry which is preliminary data.</text>
</comment>
<reference evidence="1" key="1">
    <citation type="submission" date="2022-08" db="EMBL/GenBank/DDBJ databases">
        <authorList>
            <consortium name="DOE Joint Genome Institute"/>
            <person name="Min B."/>
            <person name="Riley R."/>
            <person name="Sierra-Patev S."/>
            <person name="Naranjo-Ortiz M."/>
            <person name="Looney B."/>
            <person name="Konkel Z."/>
            <person name="Slot J.C."/>
            <person name="Sakamoto Y."/>
            <person name="Steenwyk J.L."/>
            <person name="Rokas A."/>
            <person name="Carro J."/>
            <person name="Camarero S."/>
            <person name="Ferreira P."/>
            <person name="Molpeceres G."/>
            <person name="Ruiz-Duenas F.J."/>
            <person name="Serrano A."/>
            <person name="Henrissat B."/>
            <person name="Drula E."/>
            <person name="Hughes K.W."/>
            <person name="Mata J.L."/>
            <person name="Ishikawa N.K."/>
            <person name="Vargas-Isla R."/>
            <person name="Ushijima S."/>
            <person name="Smith C.A."/>
            <person name="Ahrendt S."/>
            <person name="Andreopoulos W."/>
            <person name="He G."/>
            <person name="Labutti K."/>
            <person name="Lipzen A."/>
            <person name="Ng V."/>
            <person name="Sandor L."/>
            <person name="Barry K."/>
            <person name="Martinez A.T."/>
            <person name="Xiao Y."/>
            <person name="Gibbons J.G."/>
            <person name="Terashima K."/>
            <person name="Hibbett D.S."/>
            <person name="Grigoriev I.V."/>
        </authorList>
    </citation>
    <scope>NUCLEOTIDE SEQUENCE</scope>
    <source>
        <strain evidence="1">Sp2 HRB7682 ss15</strain>
    </source>
</reference>
<dbReference type="AlphaFoldDB" id="A0A9W9DSK5"/>
<dbReference type="Proteomes" id="UP001150238">
    <property type="component" value="Unassembled WGS sequence"/>
</dbReference>
<organism evidence="1 2">
    <name type="scientific">Lentinula lateritia</name>
    <dbReference type="NCBI Taxonomy" id="40482"/>
    <lineage>
        <taxon>Eukaryota</taxon>
        <taxon>Fungi</taxon>
        <taxon>Dikarya</taxon>
        <taxon>Basidiomycota</taxon>
        <taxon>Agaricomycotina</taxon>
        <taxon>Agaricomycetes</taxon>
        <taxon>Agaricomycetidae</taxon>
        <taxon>Agaricales</taxon>
        <taxon>Marasmiineae</taxon>
        <taxon>Omphalotaceae</taxon>
        <taxon>Lentinula</taxon>
    </lineage>
</organism>